<proteinExistence type="predicted"/>
<gene>
    <name evidence="2" type="ORF">LCMiAC01_00220</name>
</gene>
<feature type="compositionally biased region" description="Gly residues" evidence="1">
    <location>
        <begin position="294"/>
        <end position="304"/>
    </location>
</feature>
<organism evidence="2">
    <name type="scientific">Mimivirus LCMiAC01</name>
    <dbReference type="NCBI Taxonomy" id="2506608"/>
    <lineage>
        <taxon>Viruses</taxon>
        <taxon>Varidnaviria</taxon>
        <taxon>Bamfordvirae</taxon>
        <taxon>Nucleocytoviricota</taxon>
        <taxon>Megaviricetes</taxon>
        <taxon>Imitervirales</taxon>
        <taxon>Mimiviridae</taxon>
        <taxon>Klosneuvirinae</taxon>
    </lineage>
</organism>
<sequence length="331" mass="37195">MNNISKNDLHNLIRLGKQYDDVYVKELFKNIYENNYGKTNEINNEYINSAKHFIKKYGFDYEKKYDHLYTSYNIYKINHNNLLNKISRDDISDKIRTMSGGGEKEEKFVKLLVSLLTGVTGKIAQPVVHILAKLMKKIMPLILNSIKTPGVEHKPLLHPELVSAMTDVVVIILNNIVVLLKPTLINKRKHPQQYKLAMNASRDIIDEIQKDIIKTMKSIKYEQIALSDVDVTTQGGGCCKEKLCFSSQQASYIVKKNLNSSSQQGGGCCKEKLCFSSQQASYIVKKNLNSSSQQGGGSGGGGDELGTEPNTESDEDILQDIINLVKELKSK</sequence>
<accession>A0A481YYU2</accession>
<dbReference type="EMBL" id="MK500388">
    <property type="protein sequence ID" value="QBK88358.1"/>
    <property type="molecule type" value="Genomic_DNA"/>
</dbReference>
<feature type="region of interest" description="Disordered" evidence="1">
    <location>
        <begin position="289"/>
        <end position="316"/>
    </location>
</feature>
<evidence type="ECO:0000313" key="2">
    <source>
        <dbReference type="EMBL" id="QBK88358.1"/>
    </source>
</evidence>
<reference evidence="2" key="1">
    <citation type="journal article" date="2019" name="MBio">
        <title>Virus Genomes from Deep Sea Sediments Expand the Ocean Megavirome and Support Independent Origins of Viral Gigantism.</title>
        <authorList>
            <person name="Backstrom D."/>
            <person name="Yutin N."/>
            <person name="Jorgensen S.L."/>
            <person name="Dharamshi J."/>
            <person name="Homa F."/>
            <person name="Zaremba-Niedwiedzka K."/>
            <person name="Spang A."/>
            <person name="Wolf Y.I."/>
            <person name="Koonin E.V."/>
            <person name="Ettema T.J."/>
        </authorList>
    </citation>
    <scope>NUCLEOTIDE SEQUENCE</scope>
</reference>
<evidence type="ECO:0000256" key="1">
    <source>
        <dbReference type="SAM" id="MobiDB-lite"/>
    </source>
</evidence>
<name>A0A481YYU2_9VIRU</name>
<protein>
    <submittedName>
        <fullName evidence="2">Uncharacterized protein</fullName>
    </submittedName>
</protein>